<dbReference type="PANTHER" id="PTHR43808:SF8">
    <property type="entry name" value="PEPTIDASE M20 DIMERISATION DOMAIN-CONTAINING PROTEIN"/>
    <property type="match status" value="1"/>
</dbReference>
<feature type="domain" description="Peptidase M20 dimerisation" evidence="7">
    <location>
        <begin position="216"/>
        <end position="319"/>
    </location>
</feature>
<comment type="similarity">
    <text evidence="2">Belongs to the peptidase M20A family.</text>
</comment>
<evidence type="ECO:0000256" key="5">
    <source>
        <dbReference type="ARBA" id="ARBA00022833"/>
    </source>
</evidence>
<evidence type="ECO:0000256" key="6">
    <source>
        <dbReference type="SAM" id="MobiDB-lite"/>
    </source>
</evidence>
<gene>
    <name evidence="8" type="ORF">GCM10007209_06010</name>
</gene>
<dbReference type="InterPro" id="IPR036264">
    <property type="entry name" value="Bact_exopeptidase_dim_dom"/>
</dbReference>
<keyword evidence="3" id="KW-0479">Metal-binding</keyword>
<evidence type="ECO:0000313" key="8">
    <source>
        <dbReference type="EMBL" id="GGC47173.1"/>
    </source>
</evidence>
<evidence type="ECO:0000256" key="1">
    <source>
        <dbReference type="ARBA" id="ARBA00001947"/>
    </source>
</evidence>
<dbReference type="Proteomes" id="UP000646833">
    <property type="component" value="Unassembled WGS sequence"/>
</dbReference>
<dbReference type="GO" id="GO:0046872">
    <property type="term" value="F:metal ion binding"/>
    <property type="evidence" value="ECO:0007669"/>
    <property type="project" value="UniProtKB-KW"/>
</dbReference>
<comment type="caution">
    <text evidence="8">The sequence shown here is derived from an EMBL/GenBank/DDBJ whole genome shotgun (WGS) entry which is preliminary data.</text>
</comment>
<evidence type="ECO:0000256" key="2">
    <source>
        <dbReference type="ARBA" id="ARBA00006247"/>
    </source>
</evidence>
<keyword evidence="5" id="KW-0862">Zinc</keyword>
<dbReference type="GO" id="GO:0016787">
    <property type="term" value="F:hydrolase activity"/>
    <property type="evidence" value="ECO:0007669"/>
    <property type="project" value="UniProtKB-KW"/>
</dbReference>
<dbReference type="SUPFAM" id="SSF55031">
    <property type="entry name" value="Bacterial exopeptidase dimerisation domain"/>
    <property type="match status" value="1"/>
</dbReference>
<dbReference type="EMBL" id="BMCI01000001">
    <property type="protein sequence ID" value="GGC47173.1"/>
    <property type="molecule type" value="Genomic_DNA"/>
</dbReference>
<organism evidence="8 9">
    <name type="scientific">Haloferax sulfurifontis</name>
    <dbReference type="NCBI Taxonomy" id="255616"/>
    <lineage>
        <taxon>Archaea</taxon>
        <taxon>Methanobacteriati</taxon>
        <taxon>Methanobacteriota</taxon>
        <taxon>Stenosarchaea group</taxon>
        <taxon>Halobacteria</taxon>
        <taxon>Halobacteriales</taxon>
        <taxon>Haloferacaceae</taxon>
        <taxon>Haloferax</taxon>
    </lineage>
</organism>
<keyword evidence="4" id="KW-0378">Hydrolase</keyword>
<evidence type="ECO:0000313" key="9">
    <source>
        <dbReference type="Proteomes" id="UP000646833"/>
    </source>
</evidence>
<reference evidence="8" key="2">
    <citation type="submission" date="2020-09" db="EMBL/GenBank/DDBJ databases">
        <authorList>
            <person name="Sun Q."/>
            <person name="Sedlacek I."/>
        </authorList>
    </citation>
    <scope>NUCLEOTIDE SEQUENCE</scope>
    <source>
        <strain evidence="8">CCM 7217</strain>
    </source>
</reference>
<dbReference type="Pfam" id="PF07687">
    <property type="entry name" value="M20_dimer"/>
    <property type="match status" value="1"/>
</dbReference>
<dbReference type="PROSITE" id="PS00758">
    <property type="entry name" value="ARGE_DAPE_CPG2_1"/>
    <property type="match status" value="1"/>
</dbReference>
<evidence type="ECO:0000256" key="4">
    <source>
        <dbReference type="ARBA" id="ARBA00022801"/>
    </source>
</evidence>
<reference evidence="8" key="1">
    <citation type="journal article" date="2014" name="Int. J. Syst. Evol. Microbiol.">
        <title>Complete genome sequence of Corynebacterium casei LMG S-19264T (=DSM 44701T), isolated from a smear-ripened cheese.</title>
        <authorList>
            <consortium name="US DOE Joint Genome Institute (JGI-PGF)"/>
            <person name="Walter F."/>
            <person name="Albersmeier A."/>
            <person name="Kalinowski J."/>
            <person name="Ruckert C."/>
        </authorList>
    </citation>
    <scope>NUCLEOTIDE SEQUENCE</scope>
    <source>
        <strain evidence="8">CCM 7217</strain>
    </source>
</reference>
<name>A0A830DNZ3_9EURY</name>
<dbReference type="Gene3D" id="3.30.70.360">
    <property type="match status" value="1"/>
</dbReference>
<feature type="region of interest" description="Disordered" evidence="6">
    <location>
        <begin position="1"/>
        <end position="30"/>
    </location>
</feature>
<evidence type="ECO:0000259" key="7">
    <source>
        <dbReference type="Pfam" id="PF07687"/>
    </source>
</evidence>
<dbReference type="InterPro" id="IPR011650">
    <property type="entry name" value="Peptidase_M20_dimer"/>
</dbReference>
<dbReference type="InterPro" id="IPR001261">
    <property type="entry name" value="ArgE/DapE_CS"/>
</dbReference>
<accession>A0A830DNZ3</accession>
<dbReference type="AlphaFoldDB" id="A0A830DNZ3"/>
<dbReference type="PROSITE" id="PS00759">
    <property type="entry name" value="ARGE_DAPE_CPG2_2"/>
    <property type="match status" value="1"/>
</dbReference>
<dbReference type="Gene3D" id="3.40.630.10">
    <property type="entry name" value="Zn peptidases"/>
    <property type="match status" value="1"/>
</dbReference>
<dbReference type="RefSeq" id="WP_007275656.1">
    <property type="nucleotide sequence ID" value="NZ_BMCI01000001.1"/>
</dbReference>
<dbReference type="PANTHER" id="PTHR43808">
    <property type="entry name" value="ACETYLORNITHINE DEACETYLASE"/>
    <property type="match status" value="1"/>
</dbReference>
<comment type="cofactor">
    <cofactor evidence="1">
        <name>Zn(2+)</name>
        <dbReference type="ChEBI" id="CHEBI:29105"/>
    </cofactor>
</comment>
<sequence>MTDDATPRGDRSGDSDLNPDTSLDLDAAPRVDPDETIDLLQELVRIPSPYFEEAEISEFVYDWLDARGHDPEYHHVSEPDITEYEGDNVVARLEGSDPDAPTLLLNAHMDTVKLVEDWDEDPCSGRIEDGKLYGQGACDMKGGLAAVMVAFDALADCDLAGDVLLTAVVDEEGPYGLGTDRLIRDGVVADCDAAIVTEPGPILAQEDIENPALLLGARGRYFYDIDVRGQAAHGSKPETGVNAVVEAGRLAAALDDLDVGDHPKLGSGSTCPLKIEGGSQTLSVPERARLMVDRHVVVGETLEDARADAERAVEELGLESEVDVGFRESPDEGIRYGPYVTDDDHPLVSALSDSTRAVSGVDPAYGYFSSVGDFNYLGDRAGLPTVIVGPDGENIHAAGEFVFTDDVVDVADIVADAAVRFLG</sequence>
<dbReference type="InterPro" id="IPR002933">
    <property type="entry name" value="Peptidase_M20"/>
</dbReference>
<dbReference type="SUPFAM" id="SSF53187">
    <property type="entry name" value="Zn-dependent exopeptidases"/>
    <property type="match status" value="1"/>
</dbReference>
<protein>
    <submittedName>
        <fullName evidence="8">Deacylase</fullName>
    </submittedName>
</protein>
<evidence type="ECO:0000256" key="3">
    <source>
        <dbReference type="ARBA" id="ARBA00022723"/>
    </source>
</evidence>
<dbReference type="InterPro" id="IPR050072">
    <property type="entry name" value="Peptidase_M20A"/>
</dbReference>
<feature type="compositionally biased region" description="Basic and acidic residues" evidence="6">
    <location>
        <begin position="1"/>
        <end position="14"/>
    </location>
</feature>
<dbReference type="Pfam" id="PF01546">
    <property type="entry name" value="Peptidase_M20"/>
    <property type="match status" value="1"/>
</dbReference>
<proteinExistence type="inferred from homology"/>